<protein>
    <submittedName>
        <fullName evidence="1">Heme-binding protein</fullName>
    </submittedName>
</protein>
<dbReference type="AlphaFoldDB" id="A0A4R5LT00"/>
<dbReference type="InterPro" id="IPR038084">
    <property type="entry name" value="PduO/GlcC-like_sf"/>
</dbReference>
<dbReference type="Proteomes" id="UP000295554">
    <property type="component" value="Unassembled WGS sequence"/>
</dbReference>
<keyword evidence="2" id="KW-1185">Reference proteome</keyword>
<dbReference type="PANTHER" id="PTHR34309">
    <property type="entry name" value="SLR1406 PROTEIN"/>
    <property type="match status" value="1"/>
</dbReference>
<name>A0A4R5LT00_9GAMM</name>
<reference evidence="1 2" key="1">
    <citation type="submission" date="2019-03" db="EMBL/GenBank/DDBJ databases">
        <title>Seongchinamella monodicae gen. nov., sp. nov., a novel member of the Gammaproteobacteria isolated from a tidal mudflat of beach.</title>
        <authorList>
            <person name="Yang H.G."/>
            <person name="Kang J.W."/>
            <person name="Lee S.D."/>
        </authorList>
    </citation>
    <scope>NUCLEOTIDE SEQUENCE [LARGE SCALE GENOMIC DNA]</scope>
    <source>
        <strain evidence="1 2">GH4-78</strain>
    </source>
</reference>
<dbReference type="OrthoDB" id="9121915at2"/>
<dbReference type="Pfam" id="PF03928">
    <property type="entry name" value="HbpS-like"/>
    <property type="match status" value="1"/>
</dbReference>
<sequence length="128" mass="13306">MNEIDDEQARGLLDKAQSRASELGVAVCIAVVDAGGHLKAFHRMDGAIRGAIDVAQRKARTAVLFPMETGDFGKLIVDENLGSMELSNGGLAVFHGGVPLFDGDELIGAVGVSGATAEQDRDIARATA</sequence>
<dbReference type="Gene3D" id="3.30.450.150">
    <property type="entry name" value="Haem-degrading domain"/>
    <property type="match status" value="1"/>
</dbReference>
<proteinExistence type="predicted"/>
<dbReference type="EMBL" id="SMSE01000002">
    <property type="protein sequence ID" value="TDG14059.1"/>
    <property type="molecule type" value="Genomic_DNA"/>
</dbReference>
<evidence type="ECO:0000313" key="2">
    <source>
        <dbReference type="Proteomes" id="UP000295554"/>
    </source>
</evidence>
<dbReference type="RefSeq" id="WP_133212645.1">
    <property type="nucleotide sequence ID" value="NZ_SMSE01000002.1"/>
</dbReference>
<gene>
    <name evidence="1" type="ORF">E2F43_11265</name>
</gene>
<organism evidence="1 2">
    <name type="scientific">Seongchinamella unica</name>
    <dbReference type="NCBI Taxonomy" id="2547392"/>
    <lineage>
        <taxon>Bacteria</taxon>
        <taxon>Pseudomonadati</taxon>
        <taxon>Pseudomonadota</taxon>
        <taxon>Gammaproteobacteria</taxon>
        <taxon>Cellvibrionales</taxon>
        <taxon>Halieaceae</taxon>
        <taxon>Seongchinamella</taxon>
    </lineage>
</organism>
<evidence type="ECO:0000313" key="1">
    <source>
        <dbReference type="EMBL" id="TDG14059.1"/>
    </source>
</evidence>
<dbReference type="InterPro" id="IPR052517">
    <property type="entry name" value="GlcG_carb_metab_protein"/>
</dbReference>
<comment type="caution">
    <text evidence="1">The sequence shown here is derived from an EMBL/GenBank/DDBJ whole genome shotgun (WGS) entry which is preliminary data.</text>
</comment>
<dbReference type="PANTHER" id="PTHR34309:SF1">
    <property type="entry name" value="PROTEIN GLCG"/>
    <property type="match status" value="1"/>
</dbReference>
<accession>A0A4R5LT00</accession>
<dbReference type="SUPFAM" id="SSF143744">
    <property type="entry name" value="GlcG-like"/>
    <property type="match status" value="1"/>
</dbReference>
<dbReference type="InterPro" id="IPR005624">
    <property type="entry name" value="PduO/GlcC-like"/>
</dbReference>